<feature type="non-terminal residue" evidence="1">
    <location>
        <position position="1"/>
    </location>
</feature>
<accession>X1GAS5</accession>
<dbReference type="AlphaFoldDB" id="X1GAS5"/>
<proteinExistence type="predicted"/>
<evidence type="ECO:0000313" key="1">
    <source>
        <dbReference type="EMBL" id="GAH54337.1"/>
    </source>
</evidence>
<protein>
    <submittedName>
        <fullName evidence="1">Uncharacterized protein</fullName>
    </submittedName>
</protein>
<name>X1GAS5_9ZZZZ</name>
<feature type="non-terminal residue" evidence="1">
    <location>
        <position position="84"/>
    </location>
</feature>
<reference evidence="1" key="1">
    <citation type="journal article" date="2014" name="Front. Microbiol.">
        <title>High frequency of phylogenetically diverse reductive dehalogenase-homologous genes in deep subseafloor sedimentary metagenomes.</title>
        <authorList>
            <person name="Kawai M."/>
            <person name="Futagami T."/>
            <person name="Toyoda A."/>
            <person name="Takaki Y."/>
            <person name="Nishi S."/>
            <person name="Hori S."/>
            <person name="Arai W."/>
            <person name="Tsubouchi T."/>
            <person name="Morono Y."/>
            <person name="Uchiyama I."/>
            <person name="Ito T."/>
            <person name="Fujiyama A."/>
            <person name="Inagaki F."/>
            <person name="Takami H."/>
        </authorList>
    </citation>
    <scope>NUCLEOTIDE SEQUENCE</scope>
    <source>
        <strain evidence="1">Expedition CK06-06</strain>
    </source>
</reference>
<organism evidence="1">
    <name type="scientific">marine sediment metagenome</name>
    <dbReference type="NCBI Taxonomy" id="412755"/>
    <lineage>
        <taxon>unclassified sequences</taxon>
        <taxon>metagenomes</taxon>
        <taxon>ecological metagenomes</taxon>
    </lineage>
</organism>
<sequence>VEETQPLYLWLNYSTVASQDSWPLPQLAEKRNVYWDRDSTLSINGAATVREGDTWLPESVPVTGQVTQQAHRYDLPGERTVIAV</sequence>
<comment type="caution">
    <text evidence="1">The sequence shown here is derived from an EMBL/GenBank/DDBJ whole genome shotgun (WGS) entry which is preliminary data.</text>
</comment>
<gene>
    <name evidence="1" type="ORF">S03H2_26773</name>
</gene>
<dbReference type="EMBL" id="BARU01015685">
    <property type="protein sequence ID" value="GAH54337.1"/>
    <property type="molecule type" value="Genomic_DNA"/>
</dbReference>